<dbReference type="GO" id="GO:0003676">
    <property type="term" value="F:nucleic acid binding"/>
    <property type="evidence" value="ECO:0007669"/>
    <property type="project" value="InterPro"/>
</dbReference>
<evidence type="ECO:0000256" key="1">
    <source>
        <dbReference type="ARBA" id="ARBA00023172"/>
    </source>
</evidence>
<dbReference type="InterPro" id="IPR051917">
    <property type="entry name" value="Transposase-Integrase"/>
</dbReference>
<gene>
    <name evidence="3" type="ORF">CYK16_09405</name>
</gene>
<dbReference type="InterPro" id="IPR025246">
    <property type="entry name" value="IS30-like_HTH"/>
</dbReference>
<dbReference type="InterPro" id="IPR036397">
    <property type="entry name" value="RNaseH_sf"/>
</dbReference>
<proteinExistence type="predicted"/>
<feature type="domain" description="Integrase catalytic" evidence="2">
    <location>
        <begin position="176"/>
        <end position="359"/>
    </location>
</feature>
<keyword evidence="4" id="KW-1185">Reference proteome</keyword>
<dbReference type="GO" id="GO:0004803">
    <property type="term" value="F:transposase activity"/>
    <property type="evidence" value="ECO:0007669"/>
    <property type="project" value="TreeGrafter"/>
</dbReference>
<dbReference type="AlphaFoldDB" id="A0A2I1UBW9"/>
<dbReference type="PANTHER" id="PTHR10948">
    <property type="entry name" value="TRANSPOSASE"/>
    <property type="match status" value="1"/>
</dbReference>
<dbReference type="GO" id="GO:0005829">
    <property type="term" value="C:cytosol"/>
    <property type="evidence" value="ECO:0007669"/>
    <property type="project" value="TreeGrafter"/>
</dbReference>
<dbReference type="Proteomes" id="UP000234761">
    <property type="component" value="Unassembled WGS sequence"/>
</dbReference>
<dbReference type="NCBIfam" id="NF033563">
    <property type="entry name" value="transpos_IS30"/>
    <property type="match status" value="1"/>
</dbReference>
<organism evidence="3 4">
    <name type="scientific">Streptococcus oralis subsp. dentisani</name>
    <dbReference type="NCBI Taxonomy" id="1458253"/>
    <lineage>
        <taxon>Bacteria</taxon>
        <taxon>Bacillati</taxon>
        <taxon>Bacillota</taxon>
        <taxon>Bacilli</taxon>
        <taxon>Lactobacillales</taxon>
        <taxon>Streptococcaceae</taxon>
        <taxon>Streptococcus</taxon>
    </lineage>
</organism>
<dbReference type="PANTHER" id="PTHR10948:SF23">
    <property type="entry name" value="TRANSPOSASE INSI FOR INSERTION SEQUENCE ELEMENT IS30A-RELATED"/>
    <property type="match status" value="1"/>
</dbReference>
<evidence type="ECO:0000313" key="3">
    <source>
        <dbReference type="EMBL" id="PLA03379.1"/>
    </source>
</evidence>
<dbReference type="InterPro" id="IPR012337">
    <property type="entry name" value="RNaseH-like_sf"/>
</dbReference>
<dbReference type="InterPro" id="IPR053392">
    <property type="entry name" value="Transposase_IS30-like"/>
</dbReference>
<dbReference type="GO" id="GO:0006310">
    <property type="term" value="P:DNA recombination"/>
    <property type="evidence" value="ECO:0007669"/>
    <property type="project" value="UniProtKB-KW"/>
</dbReference>
<dbReference type="GO" id="GO:0015074">
    <property type="term" value="P:DNA integration"/>
    <property type="evidence" value="ECO:0007669"/>
    <property type="project" value="InterPro"/>
</dbReference>
<reference evidence="3 4" key="1">
    <citation type="submission" date="2017-12" db="EMBL/GenBank/DDBJ databases">
        <title>Phylogenetic diversity of female urinary microbiome.</title>
        <authorList>
            <person name="Thomas-White K."/>
            <person name="Wolfe A.J."/>
        </authorList>
    </citation>
    <scope>NUCLEOTIDE SEQUENCE [LARGE SCALE GENOMIC DNA]</scope>
    <source>
        <strain evidence="3 4">UMB0832</strain>
    </source>
</reference>
<sequence length="388" mass="44587">MTKHKHLTLSDRNDIQLGLERGETFKAIGQSILKDPTTVSKEVKRNRQVRESTCDNLPCPLLDKAPFVCNGCPKRRQNCGYKKIFYLAKQAQKQYEQTLVEAREGTPLNSKTFWEMDKVISDGVKKVQHIYHILKTHNLDVSSSTVYRHIRKGYLSIAPIDLARAVKFKERRKSKLPSIPKEAKKGRSYEDFLNYLSLNQLDSWLEMDTVMGRMGGKVLLTFNLSFCNFIFARLLDNKTALEVTKHLYDIKNTLHQADKDFFQLFPVILTDNGREFARVDDIEMDVRGECKLFFCDPNRSDQKGRIEKNHTLIRDILPKGTSFDNLTQEDINLVCSHINSVKRAALNGKSAYELFAFTYGEEIPKLLGISKIPAEDVCQSSTLLQHKF</sequence>
<dbReference type="SUPFAM" id="SSF53098">
    <property type="entry name" value="Ribonuclease H-like"/>
    <property type="match status" value="1"/>
</dbReference>
<name>A0A2I1UBW9_STROR</name>
<comment type="caution">
    <text evidence="3">The sequence shown here is derived from an EMBL/GenBank/DDBJ whole genome shotgun (WGS) entry which is preliminary data.</text>
</comment>
<dbReference type="EMBL" id="PKIG01000008">
    <property type="protein sequence ID" value="PLA03379.1"/>
    <property type="molecule type" value="Genomic_DNA"/>
</dbReference>
<dbReference type="Pfam" id="PF13936">
    <property type="entry name" value="HTH_38"/>
    <property type="match status" value="1"/>
</dbReference>
<dbReference type="RefSeq" id="WP_101776943.1">
    <property type="nucleotide sequence ID" value="NZ_PKIG01000008.1"/>
</dbReference>
<evidence type="ECO:0000259" key="2">
    <source>
        <dbReference type="PROSITE" id="PS50994"/>
    </source>
</evidence>
<protein>
    <submittedName>
        <fullName evidence="3">IS30 family transposase</fullName>
    </submittedName>
</protein>
<evidence type="ECO:0000313" key="4">
    <source>
        <dbReference type="Proteomes" id="UP000234761"/>
    </source>
</evidence>
<keyword evidence="1" id="KW-0233">DNA recombination</keyword>
<dbReference type="InterPro" id="IPR001584">
    <property type="entry name" value="Integrase_cat-core"/>
</dbReference>
<dbReference type="GO" id="GO:0032196">
    <property type="term" value="P:transposition"/>
    <property type="evidence" value="ECO:0007669"/>
    <property type="project" value="TreeGrafter"/>
</dbReference>
<accession>A0A2I1UBW9</accession>
<dbReference type="Gene3D" id="3.30.420.10">
    <property type="entry name" value="Ribonuclease H-like superfamily/Ribonuclease H"/>
    <property type="match status" value="1"/>
</dbReference>
<dbReference type="PROSITE" id="PS50994">
    <property type="entry name" value="INTEGRASE"/>
    <property type="match status" value="1"/>
</dbReference>